<comment type="caution">
    <text evidence="3">The sequence shown here is derived from an EMBL/GenBank/DDBJ whole genome shotgun (WGS) entry which is preliminary data.</text>
</comment>
<dbReference type="Proteomes" id="UP000474159">
    <property type="component" value="Unassembled WGS sequence"/>
</dbReference>
<dbReference type="CDD" id="cd16142">
    <property type="entry name" value="ARS_like"/>
    <property type="match status" value="1"/>
</dbReference>
<dbReference type="SUPFAM" id="SSF53649">
    <property type="entry name" value="Alkaline phosphatase-like"/>
    <property type="match status" value="1"/>
</dbReference>
<protein>
    <submittedName>
        <fullName evidence="3">Arylsulfatase</fullName>
    </submittedName>
</protein>
<keyword evidence="4" id="KW-1185">Reference proteome</keyword>
<evidence type="ECO:0000259" key="2">
    <source>
        <dbReference type="Pfam" id="PF00884"/>
    </source>
</evidence>
<dbReference type="RefSeq" id="WP_150997560.1">
    <property type="nucleotide sequence ID" value="NZ_BPQY01000359.1"/>
</dbReference>
<organism evidence="3 4">
    <name type="scientific">Methylobacterium soli</name>
    <dbReference type="NCBI Taxonomy" id="553447"/>
    <lineage>
        <taxon>Bacteria</taxon>
        <taxon>Pseudomonadati</taxon>
        <taxon>Pseudomonadota</taxon>
        <taxon>Alphaproteobacteria</taxon>
        <taxon>Hyphomicrobiales</taxon>
        <taxon>Methylobacteriaceae</taxon>
        <taxon>Methylobacterium</taxon>
    </lineage>
</organism>
<evidence type="ECO:0000256" key="1">
    <source>
        <dbReference type="SAM" id="MobiDB-lite"/>
    </source>
</evidence>
<dbReference type="InterPro" id="IPR000917">
    <property type="entry name" value="Sulfatase_N"/>
</dbReference>
<sequence>MSIDKPSRADVSSASAEPNLSRRSLLLGGTALATAGVSQGTAIAQAPATQAPVSPSAPPASPTTPAGNRPPNILVIWGDDIGWQNVSAYGMGTMGYTTPNLDRIGLEGIRFTDHYAQNSCTAGRAAFITGQYPIRSGMTTIGMPGDKLGLQAASPCLAEVLKRAGYRCGHFGKNHLGDRNEHLPTMHGFDEFFGNLYHLTTQEQHEYPDYRAYAEKYPGGSEAFRRKFGTRGVLHSWATDTDDPTVDPRFGRVGKQRIEDTGQLGKERMEDFDAVEVIPKALDFMKRSREDNKPFFVWLSTSRMHLYTRLNEKWRYAAQKYTFQDDLHGSGMLQHDHDVGLVLDFLKANGLEDNTVVWYSTDNGPEHSSWWQGATTPFRGEKMTTYEGGVRVPSMLRWPGVIKPGQTLNGIQAHMDMFTTFAAAAGVPNVAEDLKRDKKQYVDGVSNLDYWTGKTSESNRNDFLYYFESRLMAVRQGPWKLHFSTRENYYDVVTARHAPLFINIRADPFESYDNKDSYGHLSQETSWVFEPMSELVEEHLKTLAAYPPVQGGTSFDMSNIVQDFLRRSKQ</sequence>
<dbReference type="OrthoDB" id="9803751at2"/>
<dbReference type="Gene3D" id="3.30.1120.10">
    <property type="match status" value="1"/>
</dbReference>
<dbReference type="PANTHER" id="PTHR43751:SF2">
    <property type="entry name" value="SULFATASE N-TERMINAL DOMAIN-CONTAINING PROTEIN"/>
    <property type="match status" value="1"/>
</dbReference>
<feature type="region of interest" description="Disordered" evidence="1">
    <location>
        <begin position="1"/>
        <end position="20"/>
    </location>
</feature>
<evidence type="ECO:0000313" key="3">
    <source>
        <dbReference type="EMBL" id="KAB1080911.1"/>
    </source>
</evidence>
<dbReference type="PANTHER" id="PTHR43751">
    <property type="entry name" value="SULFATASE"/>
    <property type="match status" value="1"/>
</dbReference>
<name>A0A6L3T6A4_9HYPH</name>
<proteinExistence type="predicted"/>
<evidence type="ECO:0000313" key="4">
    <source>
        <dbReference type="Proteomes" id="UP000474159"/>
    </source>
</evidence>
<accession>A0A6L3T6A4</accession>
<dbReference type="AlphaFoldDB" id="A0A6L3T6A4"/>
<dbReference type="EMBL" id="VZZK01000003">
    <property type="protein sequence ID" value="KAB1080911.1"/>
    <property type="molecule type" value="Genomic_DNA"/>
</dbReference>
<dbReference type="InterPro" id="IPR052701">
    <property type="entry name" value="GAG_Ulvan_Degrading_Sulfatases"/>
</dbReference>
<gene>
    <name evidence="3" type="ORF">F6X53_04285</name>
</gene>
<dbReference type="Pfam" id="PF00884">
    <property type="entry name" value="Sulfatase"/>
    <property type="match status" value="1"/>
</dbReference>
<dbReference type="Gene3D" id="3.40.720.10">
    <property type="entry name" value="Alkaline Phosphatase, subunit A"/>
    <property type="match status" value="1"/>
</dbReference>
<feature type="domain" description="Sulfatase N-terminal" evidence="2">
    <location>
        <begin position="71"/>
        <end position="427"/>
    </location>
</feature>
<dbReference type="Pfam" id="PF14707">
    <property type="entry name" value="Sulfatase_C"/>
    <property type="match status" value="1"/>
</dbReference>
<reference evidence="3 4" key="1">
    <citation type="submission" date="2019-09" db="EMBL/GenBank/DDBJ databases">
        <title>YIM 48816 draft genome.</title>
        <authorList>
            <person name="Jiang L."/>
        </authorList>
    </citation>
    <scope>NUCLEOTIDE SEQUENCE [LARGE SCALE GENOMIC DNA]</scope>
    <source>
        <strain evidence="3 4">YIM 48816</strain>
    </source>
</reference>
<dbReference type="InterPro" id="IPR006311">
    <property type="entry name" value="TAT_signal"/>
</dbReference>
<feature type="region of interest" description="Disordered" evidence="1">
    <location>
        <begin position="46"/>
        <end position="71"/>
    </location>
</feature>
<dbReference type="PROSITE" id="PS51318">
    <property type="entry name" value="TAT"/>
    <property type="match status" value="1"/>
</dbReference>
<dbReference type="InterPro" id="IPR017850">
    <property type="entry name" value="Alkaline_phosphatase_core_sf"/>
</dbReference>